<dbReference type="RefSeq" id="XP_034244885.1">
    <property type="nucleotide sequence ID" value="XM_034388994.1"/>
</dbReference>
<name>A0A6P8Z476_THRPL</name>
<evidence type="ECO:0000313" key="4">
    <source>
        <dbReference type="RefSeq" id="XP_034244885.1"/>
    </source>
</evidence>
<protein>
    <submittedName>
        <fullName evidence="4">Uncharacterized protein LOC117647279 isoform X2</fullName>
    </submittedName>
</protein>
<proteinExistence type="predicted"/>
<dbReference type="OrthoDB" id="6426745at2759"/>
<keyword evidence="3" id="KW-1185">Reference proteome</keyword>
<dbReference type="Proteomes" id="UP000515158">
    <property type="component" value="Unplaced"/>
</dbReference>
<accession>A0A6P8Z476</accession>
<sequence length="524" mass="57769">MQKRPAAWLLLLVAAFQVAAGASIAKRSLSALARTSQLPNSSTAPADQAGHDQDHPGAHSGQAQNDKRSMLQEEAIREELLRQHAVPATEALLSAIMAAERYGSEPNGVEEKRSVSSLARYGNLPASPAEKRSLEALARGGLLNKNSRVESSKRSVSTLARAGELPGKRWMPPHQREYPHDLIDVLQRELEEEKRSLSSLAKSGGITRPAESLSFPMSAAEQQMKRSLESLARNWNLPEKRSLESLARNWNLPEKRSLESLARNWNLPEKRSLESLARNWNLPEKRSLESLARTWNKPAKRSPPYGAFDEDDFYAIKRNAAALLRQSKLSTGSDGPDDSQRHEETERHDQGRRKRSLWDEEVGEVVAPYAQSAEQDWDAAPAWSPAAAWAAYLASYGDEATEAAPMQKRFLGSVARTWGPSAWRPASPLSAASTAAGRGDVRGVDAGLSKRHIGTLARSGMLPAFRSLRYARSGRAVVDEGQPLDQPAALNSSAARLGRFGPVRYRRVCYYREDPEYGTPSTKD</sequence>
<feature type="compositionally biased region" description="Polar residues" evidence="1">
    <location>
        <begin position="36"/>
        <end position="45"/>
    </location>
</feature>
<feature type="chain" id="PRO_5028057000" evidence="2">
    <location>
        <begin position="22"/>
        <end position="524"/>
    </location>
</feature>
<feature type="signal peptide" evidence="2">
    <location>
        <begin position="1"/>
        <end position="21"/>
    </location>
</feature>
<evidence type="ECO:0000256" key="2">
    <source>
        <dbReference type="SAM" id="SignalP"/>
    </source>
</evidence>
<evidence type="ECO:0000313" key="3">
    <source>
        <dbReference type="Proteomes" id="UP000515158"/>
    </source>
</evidence>
<dbReference type="CTD" id="100529111"/>
<feature type="region of interest" description="Disordered" evidence="1">
    <location>
        <begin position="36"/>
        <end position="66"/>
    </location>
</feature>
<dbReference type="GeneID" id="117647279"/>
<feature type="compositionally biased region" description="Basic and acidic residues" evidence="1">
    <location>
        <begin position="338"/>
        <end position="349"/>
    </location>
</feature>
<evidence type="ECO:0000256" key="1">
    <source>
        <dbReference type="SAM" id="MobiDB-lite"/>
    </source>
</evidence>
<keyword evidence="2" id="KW-0732">Signal</keyword>
<reference evidence="4" key="1">
    <citation type="submission" date="2025-08" db="UniProtKB">
        <authorList>
            <consortium name="RefSeq"/>
        </authorList>
    </citation>
    <scope>IDENTIFICATION</scope>
    <source>
        <tissue evidence="4">Total insect</tissue>
    </source>
</reference>
<organism evidence="4">
    <name type="scientific">Thrips palmi</name>
    <name type="common">Melon thrips</name>
    <dbReference type="NCBI Taxonomy" id="161013"/>
    <lineage>
        <taxon>Eukaryota</taxon>
        <taxon>Metazoa</taxon>
        <taxon>Ecdysozoa</taxon>
        <taxon>Arthropoda</taxon>
        <taxon>Hexapoda</taxon>
        <taxon>Insecta</taxon>
        <taxon>Pterygota</taxon>
        <taxon>Neoptera</taxon>
        <taxon>Paraneoptera</taxon>
        <taxon>Thysanoptera</taxon>
        <taxon>Terebrantia</taxon>
        <taxon>Thripoidea</taxon>
        <taxon>Thripidae</taxon>
        <taxon>Thrips</taxon>
    </lineage>
</organism>
<feature type="region of interest" description="Disordered" evidence="1">
    <location>
        <begin position="326"/>
        <end position="357"/>
    </location>
</feature>
<dbReference type="AlphaFoldDB" id="A0A6P8Z476"/>
<gene>
    <name evidence="4" type="primary">LOC117647279</name>
</gene>
<dbReference type="InParanoid" id="A0A6P8Z476"/>